<evidence type="ECO:0000313" key="4">
    <source>
        <dbReference type="RefSeq" id="XP_042613967.1"/>
    </source>
</evidence>
<gene>
    <name evidence="4" type="primary">LOC122145280</name>
</gene>
<accession>A0A9Q9Y5F0</accession>
<feature type="transmembrane region" description="Helical" evidence="2">
    <location>
        <begin position="135"/>
        <end position="158"/>
    </location>
</feature>
<organism evidence="4">
    <name type="scientific">Cyprinus carpio</name>
    <name type="common">Common carp</name>
    <dbReference type="NCBI Taxonomy" id="7962"/>
    <lineage>
        <taxon>Eukaryota</taxon>
        <taxon>Metazoa</taxon>
        <taxon>Chordata</taxon>
        <taxon>Craniata</taxon>
        <taxon>Vertebrata</taxon>
        <taxon>Euteleostomi</taxon>
        <taxon>Actinopterygii</taxon>
        <taxon>Neopterygii</taxon>
        <taxon>Teleostei</taxon>
        <taxon>Ostariophysi</taxon>
        <taxon>Cypriniformes</taxon>
        <taxon>Cyprinidae</taxon>
        <taxon>Cyprininae</taxon>
        <taxon>Cyprinus</taxon>
    </lineage>
</organism>
<proteinExistence type="predicted"/>
<feature type="region of interest" description="Disordered" evidence="1">
    <location>
        <begin position="56"/>
        <end position="130"/>
    </location>
</feature>
<feature type="chain" id="PRO_5040207564" evidence="3">
    <location>
        <begin position="18"/>
        <end position="303"/>
    </location>
</feature>
<name>A0A9Q9Y5F0_CYPCA</name>
<evidence type="ECO:0000256" key="3">
    <source>
        <dbReference type="SAM" id="SignalP"/>
    </source>
</evidence>
<protein>
    <submittedName>
        <fullName evidence="4">Uncharacterized protein LOC122145280 isoform X1</fullName>
    </submittedName>
</protein>
<feature type="compositionally biased region" description="Polar residues" evidence="1">
    <location>
        <begin position="56"/>
        <end position="78"/>
    </location>
</feature>
<feature type="region of interest" description="Disordered" evidence="1">
    <location>
        <begin position="198"/>
        <end position="227"/>
    </location>
</feature>
<keyword evidence="2" id="KW-0812">Transmembrane</keyword>
<dbReference type="AlphaFoldDB" id="A0A9Q9Y5F0"/>
<dbReference type="RefSeq" id="XP_042613967.1">
    <property type="nucleotide sequence ID" value="XM_042758033.1"/>
</dbReference>
<sequence>MCCASIHLLIGALFVFAVENEATTTISSTKIITAPVSMSVDNTTLINKTPEGFLDNFTTPNSTVDLSNTTDGNTTSDGQSESPTPPPSEHPQTKYYTTEKPLKTVAQSSTKNMIKSTTSKKTTTQGQNNGKNNLAIAYTVILLIVVLCLSGIVVYCCLQKNSRKYSVDLHPKQDAQIPLSTMDIEVFDTTSVKDIQTFTPVESTEPLKDPAPVKEAEKPEGGKESADVKQEIQQNLSSTQATVNTKDQTDGLAAVDLTDGELTISTKTSMESLDDVLNENNCNNTGAEVNGNGHEFTKISIDI</sequence>
<reference evidence="4" key="1">
    <citation type="submission" date="2025-08" db="UniProtKB">
        <authorList>
            <consortium name="RefSeq"/>
        </authorList>
    </citation>
    <scope>IDENTIFICATION</scope>
    <source>
        <tissue evidence="4">Muscle</tissue>
    </source>
</reference>
<keyword evidence="3" id="KW-0732">Signal</keyword>
<evidence type="ECO:0000256" key="2">
    <source>
        <dbReference type="SAM" id="Phobius"/>
    </source>
</evidence>
<evidence type="ECO:0000256" key="1">
    <source>
        <dbReference type="SAM" id="MobiDB-lite"/>
    </source>
</evidence>
<feature type="signal peptide" evidence="3">
    <location>
        <begin position="1"/>
        <end position="17"/>
    </location>
</feature>
<dbReference type="Proteomes" id="UP001155660">
    <property type="component" value="Chromosome A1"/>
</dbReference>
<feature type="compositionally biased region" description="Low complexity" evidence="1">
    <location>
        <begin position="108"/>
        <end position="130"/>
    </location>
</feature>
<dbReference type="GeneID" id="122145280"/>
<dbReference type="OrthoDB" id="8961221at2759"/>
<feature type="compositionally biased region" description="Basic and acidic residues" evidence="1">
    <location>
        <begin position="205"/>
        <end position="227"/>
    </location>
</feature>
<keyword evidence="2" id="KW-1133">Transmembrane helix</keyword>
<keyword evidence="2" id="KW-0472">Membrane</keyword>
<dbReference type="KEGG" id="ccar:122145280"/>